<reference evidence="4 5" key="1">
    <citation type="submission" date="2019-02" db="EMBL/GenBank/DDBJ databases">
        <title>Arundinibacter roseus gen. nov., sp. nov., a new member of the family Cytophagaceae.</title>
        <authorList>
            <person name="Szuroczki S."/>
            <person name="Khayer B."/>
            <person name="Sproer C."/>
            <person name="Toumi M."/>
            <person name="Szabo A."/>
            <person name="Felfoldi T."/>
            <person name="Schumann P."/>
            <person name="Toth E."/>
        </authorList>
    </citation>
    <scope>NUCLEOTIDE SEQUENCE [LARGE SCALE GENOMIC DNA]</scope>
    <source>
        <strain evidence="4 5">DMA-k-7a</strain>
    </source>
</reference>
<proteinExistence type="predicted"/>
<dbReference type="PANTHER" id="PTHR48081">
    <property type="entry name" value="AB HYDROLASE SUPERFAMILY PROTEIN C4A8.06C"/>
    <property type="match status" value="1"/>
</dbReference>
<gene>
    <name evidence="4" type="ORF">EZE20_00710</name>
</gene>
<evidence type="ECO:0000313" key="4">
    <source>
        <dbReference type="EMBL" id="TDB68893.1"/>
    </source>
</evidence>
<dbReference type="InterPro" id="IPR029058">
    <property type="entry name" value="AB_hydrolase_fold"/>
</dbReference>
<evidence type="ECO:0000256" key="1">
    <source>
        <dbReference type="ARBA" id="ARBA00022801"/>
    </source>
</evidence>
<dbReference type="InterPro" id="IPR050300">
    <property type="entry name" value="GDXG_lipolytic_enzyme"/>
</dbReference>
<feature type="chain" id="PRO_5020587911" evidence="2">
    <location>
        <begin position="21"/>
        <end position="300"/>
    </location>
</feature>
<dbReference type="OrthoDB" id="9794725at2"/>
<keyword evidence="5" id="KW-1185">Reference proteome</keyword>
<evidence type="ECO:0000313" key="5">
    <source>
        <dbReference type="Proteomes" id="UP000295706"/>
    </source>
</evidence>
<dbReference type="SUPFAM" id="SSF53474">
    <property type="entry name" value="alpha/beta-Hydrolases"/>
    <property type="match status" value="1"/>
</dbReference>
<dbReference type="Gene3D" id="3.40.50.1820">
    <property type="entry name" value="alpha/beta hydrolase"/>
    <property type="match status" value="1"/>
</dbReference>
<name>A0A4R4KLQ9_9BACT</name>
<comment type="caution">
    <text evidence="4">The sequence shown here is derived from an EMBL/GenBank/DDBJ whole genome shotgun (WGS) entry which is preliminary data.</text>
</comment>
<dbReference type="GO" id="GO:0016787">
    <property type="term" value="F:hydrolase activity"/>
    <property type="evidence" value="ECO:0007669"/>
    <property type="project" value="UniProtKB-KW"/>
</dbReference>
<evidence type="ECO:0000259" key="3">
    <source>
        <dbReference type="Pfam" id="PF20434"/>
    </source>
</evidence>
<dbReference type="PANTHER" id="PTHR48081:SF6">
    <property type="entry name" value="PEPTIDASE S9 PROLYL OLIGOPEPTIDASE CATALYTIC DOMAIN-CONTAINING PROTEIN"/>
    <property type="match status" value="1"/>
</dbReference>
<protein>
    <submittedName>
        <fullName evidence="4">Alpha/beta hydrolase</fullName>
    </submittedName>
</protein>
<dbReference type="Proteomes" id="UP000295706">
    <property type="component" value="Unassembled WGS sequence"/>
</dbReference>
<evidence type="ECO:0000256" key="2">
    <source>
        <dbReference type="SAM" id="SignalP"/>
    </source>
</evidence>
<keyword evidence="1 4" id="KW-0378">Hydrolase</keyword>
<dbReference type="EMBL" id="SMJU01000001">
    <property type="protein sequence ID" value="TDB68893.1"/>
    <property type="molecule type" value="Genomic_DNA"/>
</dbReference>
<feature type="domain" description="BD-FAE-like" evidence="3">
    <location>
        <begin position="159"/>
        <end position="202"/>
    </location>
</feature>
<dbReference type="Pfam" id="PF20434">
    <property type="entry name" value="BD-FAE"/>
    <property type="match status" value="1"/>
</dbReference>
<feature type="signal peptide" evidence="2">
    <location>
        <begin position="1"/>
        <end position="20"/>
    </location>
</feature>
<keyword evidence="2" id="KW-0732">Signal</keyword>
<organism evidence="4 5">
    <name type="scientific">Arundinibacter roseus</name>
    <dbReference type="NCBI Taxonomy" id="2070510"/>
    <lineage>
        <taxon>Bacteria</taxon>
        <taxon>Pseudomonadati</taxon>
        <taxon>Bacteroidota</taxon>
        <taxon>Cytophagia</taxon>
        <taxon>Cytophagales</taxon>
        <taxon>Spirosomataceae</taxon>
        <taxon>Arundinibacter</taxon>
    </lineage>
</organism>
<accession>A0A4R4KLQ9</accession>
<dbReference type="RefSeq" id="WP_132113447.1">
    <property type="nucleotide sequence ID" value="NZ_SMJU01000001.1"/>
</dbReference>
<dbReference type="AlphaFoldDB" id="A0A4R4KLQ9"/>
<sequence>MKYFFVITAILFVGVLNSFAQNASTTKASEIIRLESIPSSSDMIWEGGERTLISEWDKLPTVSNVSTPSLAAFLPDPSKASGMALIIAPGGGFHSLSIDNEGNFLAQWCVEHGIAAFVLKYRLVPTGENPGKEFMEKLEKGQEKLDADMAPYIKLANADGLAAITYLRENAAKYTINPAKIGIIGFSAGGTVAANAGLNYTSEKNRPDFFAPIYAAMHVLDLTKLAPKPMPLFMAVASDDFFGFQKQSIELYKTYNVAKQPVELHIYEKGNHGFGMKKQNLPSDEWINAFRKWLESQDLI</sequence>
<dbReference type="InterPro" id="IPR049492">
    <property type="entry name" value="BD-FAE-like_dom"/>
</dbReference>